<sequence length="786" mass="86727">MKYSIPTLMALYQETEVACNWTGHVKDFGNILQAWAQASSTQCLTILAGKLLRPGHPRRPETRVIPRKKRTSKTSAGPHLAQSLGHTPKSHTPKLHTPKPHNRSTTNKKRLSPKPLTTTDAGFARFLKEHSSPKHQRVTAGGRIVPMIIGDDSIQGEKNFEEWKPPQAKHNTDYQSSPTKIINSNYPQGSAAVVHSPASFVLDPGQNDSVFHQIPITTAQASVIIPMPVQSFLPSVFPQQSMSVYQGTNASQQLDKNYFPPLNMNSDIDYHPAGIFRSKLEHVQNIVNGVEDANFIDFKADLRLILDLVGRPMDSLQVEYLIYLHKQLEVALGAASRHLQSVDAEIAMCPASSPSHVGLRIKWKRVRAEVFDRLEEIKLRLGEALDQFNGIQSITGSIIQTLCPGDLSLEPLVISSVPDTPYQSMPQTEEFQVDNTLQEGIINQDCEPMKKNPPSSPDFEFAFDPQLPEHSEAIEHPRPQRAGRFDDMGSDLYGDGDTDRSDASSEVLYSGDEQNSESSSDSNGPAHSASNSSVILQDPAGEDDTASLSEPACSEVSQYGAGVTDALHECRPSGQTDGVADIRIPRYLPRNLRRRDSHTLPRNFPRRFSSTSPLAAERRPRSRYFPWNWRTSMGSGSGSDSVSSIDHEYDEGSQPEDCVSDMKPIIGRRYGYSEDGPAALASQPGGFDLSSDYGSNQSNPPTQDDDYDADIDLTQDSPRQAIRAAHQNEQTKAIRAEFRAMQGIGQYGLPIGRPTVETFATTAVGLPGRFQYESGWMALALKKLFP</sequence>
<feature type="region of interest" description="Disordered" evidence="1">
    <location>
        <begin position="53"/>
        <end position="117"/>
    </location>
</feature>
<comment type="caution">
    <text evidence="2">The sequence shown here is derived from an EMBL/GenBank/DDBJ whole genome shotgun (WGS) entry which is preliminary data.</text>
</comment>
<reference evidence="2" key="2">
    <citation type="journal article" date="2023" name="IMA Fungus">
        <title>Comparative genomic study of the Penicillium genus elucidates a diverse pangenome and 15 lateral gene transfer events.</title>
        <authorList>
            <person name="Petersen C."/>
            <person name="Sorensen T."/>
            <person name="Nielsen M.R."/>
            <person name="Sondergaard T.E."/>
            <person name="Sorensen J.L."/>
            <person name="Fitzpatrick D.A."/>
            <person name="Frisvad J.C."/>
            <person name="Nielsen K.L."/>
        </authorList>
    </citation>
    <scope>NUCLEOTIDE SEQUENCE</scope>
    <source>
        <strain evidence="2">IBT 29677</strain>
    </source>
</reference>
<feature type="region of interest" description="Disordered" evidence="1">
    <location>
        <begin position="597"/>
        <end position="617"/>
    </location>
</feature>
<feature type="compositionally biased region" description="Low complexity" evidence="1">
    <location>
        <begin position="510"/>
        <end position="524"/>
    </location>
</feature>
<feature type="region of interest" description="Disordered" evidence="1">
    <location>
        <begin position="675"/>
        <end position="711"/>
    </location>
</feature>
<gene>
    <name evidence="2" type="ORF">N7509_005900</name>
</gene>
<dbReference type="AlphaFoldDB" id="A0A9X0BAI7"/>
<dbReference type="Proteomes" id="UP001147747">
    <property type="component" value="Unassembled WGS sequence"/>
</dbReference>
<keyword evidence="3" id="KW-1185">Reference proteome</keyword>
<name>A0A9X0BAI7_9EURO</name>
<reference evidence="2" key="1">
    <citation type="submission" date="2022-12" db="EMBL/GenBank/DDBJ databases">
        <authorList>
            <person name="Petersen C."/>
        </authorList>
    </citation>
    <scope>NUCLEOTIDE SEQUENCE</scope>
    <source>
        <strain evidence="2">IBT 29677</strain>
    </source>
</reference>
<evidence type="ECO:0000256" key="1">
    <source>
        <dbReference type="SAM" id="MobiDB-lite"/>
    </source>
</evidence>
<evidence type="ECO:0000313" key="3">
    <source>
        <dbReference type="Proteomes" id="UP001147747"/>
    </source>
</evidence>
<dbReference type="EMBL" id="JAPZBU010000006">
    <property type="protein sequence ID" value="KAJ5397787.1"/>
    <property type="molecule type" value="Genomic_DNA"/>
</dbReference>
<feature type="compositionally biased region" description="Basic residues" evidence="1">
    <location>
        <begin position="88"/>
        <end position="112"/>
    </location>
</feature>
<dbReference type="RefSeq" id="XP_056489839.1">
    <property type="nucleotide sequence ID" value="XM_056630537.1"/>
</dbReference>
<dbReference type="GeneID" id="81369517"/>
<feature type="compositionally biased region" description="Polar residues" evidence="1">
    <location>
        <begin position="692"/>
        <end position="702"/>
    </location>
</feature>
<protein>
    <submittedName>
        <fullName evidence="2">Uncharacterized protein</fullName>
    </submittedName>
</protein>
<organism evidence="2 3">
    <name type="scientific">Penicillium cosmopolitanum</name>
    <dbReference type="NCBI Taxonomy" id="1131564"/>
    <lineage>
        <taxon>Eukaryota</taxon>
        <taxon>Fungi</taxon>
        <taxon>Dikarya</taxon>
        <taxon>Ascomycota</taxon>
        <taxon>Pezizomycotina</taxon>
        <taxon>Eurotiomycetes</taxon>
        <taxon>Eurotiomycetidae</taxon>
        <taxon>Eurotiales</taxon>
        <taxon>Aspergillaceae</taxon>
        <taxon>Penicillium</taxon>
    </lineage>
</organism>
<feature type="region of interest" description="Disordered" evidence="1">
    <location>
        <begin position="471"/>
        <end position="551"/>
    </location>
</feature>
<proteinExistence type="predicted"/>
<dbReference type="OrthoDB" id="5401902at2759"/>
<evidence type="ECO:0000313" key="2">
    <source>
        <dbReference type="EMBL" id="KAJ5397787.1"/>
    </source>
</evidence>
<feature type="compositionally biased region" description="Low complexity" evidence="1">
    <location>
        <begin position="633"/>
        <end position="644"/>
    </location>
</feature>
<feature type="region of interest" description="Disordered" evidence="1">
    <location>
        <begin position="633"/>
        <end position="661"/>
    </location>
</feature>
<feature type="compositionally biased region" description="Basic and acidic residues" evidence="1">
    <location>
        <begin position="471"/>
        <end position="487"/>
    </location>
</feature>
<accession>A0A9X0BAI7</accession>